<reference evidence="8" key="1">
    <citation type="journal article" date="2023" name="G3 (Bethesda)">
        <title>Whole genome assemblies of Zophobas morio and Tenebrio molitor.</title>
        <authorList>
            <person name="Kaur S."/>
            <person name="Stinson S.A."/>
            <person name="diCenzo G.C."/>
        </authorList>
    </citation>
    <scope>NUCLEOTIDE SEQUENCE</scope>
    <source>
        <strain evidence="8">QUZm001</strain>
    </source>
</reference>
<evidence type="ECO:0000259" key="7">
    <source>
        <dbReference type="PROSITE" id="PS50172"/>
    </source>
</evidence>
<evidence type="ECO:0000256" key="6">
    <source>
        <dbReference type="SAM" id="MobiDB-lite"/>
    </source>
</evidence>
<feature type="domain" description="BRCT" evidence="7">
    <location>
        <begin position="476"/>
        <end position="564"/>
    </location>
</feature>
<evidence type="ECO:0000256" key="4">
    <source>
        <dbReference type="ARBA" id="ARBA00023204"/>
    </source>
</evidence>
<dbReference type="FunFam" id="2.60.120.260:FF:000025">
    <property type="entry name" value="DNA repair protein XRCC1 isoform X1"/>
    <property type="match status" value="1"/>
</dbReference>
<evidence type="ECO:0000313" key="9">
    <source>
        <dbReference type="Proteomes" id="UP001168821"/>
    </source>
</evidence>
<comment type="subcellular location">
    <subcellularLocation>
        <location evidence="1">Nucleus</location>
    </subcellularLocation>
</comment>
<evidence type="ECO:0000256" key="3">
    <source>
        <dbReference type="ARBA" id="ARBA00022763"/>
    </source>
</evidence>
<dbReference type="GO" id="GO:0003684">
    <property type="term" value="F:damaged DNA binding"/>
    <property type="evidence" value="ECO:0007669"/>
    <property type="project" value="InterPro"/>
</dbReference>
<dbReference type="InterPro" id="IPR036420">
    <property type="entry name" value="BRCT_dom_sf"/>
</dbReference>
<keyword evidence="5" id="KW-0539">Nucleus</keyword>
<protein>
    <recommendedName>
        <fullName evidence="7">BRCT domain-containing protein</fullName>
    </recommendedName>
</protein>
<sequence length="564" mass="64002">MPKIKVDHIVSFSSEDPVHVANNVLSGDPAKKWKCKEAGERSATVVLQLEKASVISGIDIGNENSAYIEVLVTRSGTSDDFKVLLVMSSFMTPLEARQSTNINKVRMFVQDQLSKPECEQKWDRVKIVCTQPFNRHVQYGLSFITLHTSGDKPNGAPVQTTIGKFAVRPESPDSLSAGSLFARRAELKKEPLSAAAAIREASTSASPVAKPKLKINNNSHNSDSDSETKKPQPRNRNELLYSKDEEEPNEKIDKIIEKKQNEVKEKKNKEVKSQKKTGESSKRKNDGGESSSPKKKNKVVEKPKEKRKPFTDLLRGVTLVISGIQNPDRANLRTLALEMGAKYKSDWDNTCTHLICAFTNTPKFNQVKGKGKIVKKTWIEECHSQRKRLPWRRFCLDKSDSKKAESEDEIWEEIAEEKKDDSTDEEGYDDTKMQKRIEEIQAKQKDKEKTKKLDTFSQDTDEETIAISDDDEISKKLPDFLDFKTFFIDEVFDEDITKMLERYVIAYKGVVAENPSTDVDFFITSEDNAANLKNYNSNAVCLRPDWLWDCHNSQKLVSTAEYVL</sequence>
<dbReference type="FunFam" id="3.40.50.10190:FF:000008">
    <property type="entry name" value="X-ray repair cross complementing 1"/>
    <property type="match status" value="1"/>
</dbReference>
<dbReference type="SMART" id="SM00292">
    <property type="entry name" value="BRCT"/>
    <property type="match status" value="2"/>
</dbReference>
<dbReference type="Gene3D" id="2.60.120.260">
    <property type="entry name" value="Galactose-binding domain-like"/>
    <property type="match status" value="1"/>
</dbReference>
<dbReference type="Proteomes" id="UP001168821">
    <property type="component" value="Unassembled WGS sequence"/>
</dbReference>
<dbReference type="PANTHER" id="PTHR11370">
    <property type="entry name" value="DNA-REPAIR PROTEIN XRCC1"/>
    <property type="match status" value="1"/>
</dbReference>
<organism evidence="8 9">
    <name type="scientific">Zophobas morio</name>
    <dbReference type="NCBI Taxonomy" id="2755281"/>
    <lineage>
        <taxon>Eukaryota</taxon>
        <taxon>Metazoa</taxon>
        <taxon>Ecdysozoa</taxon>
        <taxon>Arthropoda</taxon>
        <taxon>Hexapoda</taxon>
        <taxon>Insecta</taxon>
        <taxon>Pterygota</taxon>
        <taxon>Neoptera</taxon>
        <taxon>Endopterygota</taxon>
        <taxon>Coleoptera</taxon>
        <taxon>Polyphaga</taxon>
        <taxon>Cucujiformia</taxon>
        <taxon>Tenebrionidae</taxon>
        <taxon>Zophobas</taxon>
    </lineage>
</organism>
<dbReference type="GO" id="GO:0005634">
    <property type="term" value="C:nucleus"/>
    <property type="evidence" value="ECO:0007669"/>
    <property type="project" value="UniProtKB-SubCell"/>
</dbReference>
<keyword evidence="2" id="KW-0677">Repeat</keyword>
<dbReference type="Pfam" id="PF16759">
    <property type="entry name" value="LIG3_BRCT"/>
    <property type="match status" value="1"/>
</dbReference>
<dbReference type="InterPro" id="IPR001357">
    <property type="entry name" value="BRCT_dom"/>
</dbReference>
<keyword evidence="3" id="KW-0227">DNA damage</keyword>
<dbReference type="GO" id="GO:0006284">
    <property type="term" value="P:base-excision repair"/>
    <property type="evidence" value="ECO:0007669"/>
    <property type="project" value="TreeGrafter"/>
</dbReference>
<evidence type="ECO:0000313" key="8">
    <source>
        <dbReference type="EMBL" id="KAJ3658129.1"/>
    </source>
</evidence>
<evidence type="ECO:0000256" key="2">
    <source>
        <dbReference type="ARBA" id="ARBA00022737"/>
    </source>
</evidence>
<dbReference type="SUPFAM" id="SSF49785">
    <property type="entry name" value="Galactose-binding domain-like"/>
    <property type="match status" value="1"/>
</dbReference>
<dbReference type="InterPro" id="IPR031916">
    <property type="entry name" value="LIG3_BRCT"/>
</dbReference>
<feature type="compositionally biased region" description="Basic and acidic residues" evidence="6">
    <location>
        <begin position="222"/>
        <end position="287"/>
    </location>
</feature>
<dbReference type="InterPro" id="IPR008979">
    <property type="entry name" value="Galactose-bd-like_sf"/>
</dbReference>
<gene>
    <name evidence="8" type="ORF">Zmor_009887</name>
</gene>
<keyword evidence="9" id="KW-1185">Reference proteome</keyword>
<name>A0AA38IN55_9CUCU</name>
<dbReference type="InterPro" id="IPR002706">
    <property type="entry name" value="Xrcc1_N"/>
</dbReference>
<evidence type="ECO:0000256" key="1">
    <source>
        <dbReference type="ARBA" id="ARBA00004123"/>
    </source>
</evidence>
<feature type="compositionally biased region" description="Basic and acidic residues" evidence="6">
    <location>
        <begin position="298"/>
        <end position="307"/>
    </location>
</feature>
<comment type="caution">
    <text evidence="8">The sequence shown here is derived from an EMBL/GenBank/DDBJ whole genome shotgun (WGS) entry which is preliminary data.</text>
</comment>
<dbReference type="GO" id="GO:0000012">
    <property type="term" value="P:single strand break repair"/>
    <property type="evidence" value="ECO:0007669"/>
    <property type="project" value="InterPro"/>
</dbReference>
<keyword evidence="4" id="KW-0234">DNA repair</keyword>
<feature type="region of interest" description="Disordered" evidence="6">
    <location>
        <begin position="198"/>
        <end position="307"/>
    </location>
</feature>
<dbReference type="AlphaFoldDB" id="A0AA38IN55"/>
<dbReference type="Pfam" id="PF00533">
    <property type="entry name" value="BRCT"/>
    <property type="match status" value="1"/>
</dbReference>
<accession>A0AA38IN55</accession>
<feature type="domain" description="BRCT" evidence="7">
    <location>
        <begin position="309"/>
        <end position="396"/>
    </location>
</feature>
<dbReference type="Gene3D" id="3.40.50.10190">
    <property type="entry name" value="BRCT domain"/>
    <property type="match status" value="2"/>
</dbReference>
<proteinExistence type="predicted"/>
<dbReference type="SUPFAM" id="SSF52113">
    <property type="entry name" value="BRCT domain"/>
    <property type="match status" value="2"/>
</dbReference>
<dbReference type="EMBL" id="JALNTZ010000003">
    <property type="protein sequence ID" value="KAJ3658129.1"/>
    <property type="molecule type" value="Genomic_DNA"/>
</dbReference>
<dbReference type="Pfam" id="PF01834">
    <property type="entry name" value="XRCC1_N"/>
    <property type="match status" value="1"/>
</dbReference>
<dbReference type="PANTHER" id="PTHR11370:SF5">
    <property type="entry name" value="DNA REPAIR PROTEIN XRCC1"/>
    <property type="match status" value="1"/>
</dbReference>
<evidence type="ECO:0000256" key="5">
    <source>
        <dbReference type="ARBA" id="ARBA00023242"/>
    </source>
</evidence>
<dbReference type="PROSITE" id="PS50172">
    <property type="entry name" value="BRCT"/>
    <property type="match status" value="2"/>
</dbReference>